<dbReference type="AlphaFoldDB" id="A0A6S4UMI5"/>
<sequence length="59" mass="6379">MIFELINPSDKCTFEAPNLKIAALVTCVLGNGQYCAKGIENDLDVPFRGGSGNLNNTYK</sequence>
<proteinExistence type="predicted"/>
<dbReference type="EMBL" id="AP021936">
    <property type="protein sequence ID" value="BBQ49868.1"/>
    <property type="molecule type" value="Genomic_DNA"/>
</dbReference>
<accession>A0A6S4UMI5</accession>
<organism evidence="1 2">
    <name type="scientific">Acinetobacter pittii</name>
    <name type="common">Acinetobacter genomosp. 3</name>
    <dbReference type="NCBI Taxonomy" id="48296"/>
    <lineage>
        <taxon>Bacteria</taxon>
        <taxon>Pseudomonadati</taxon>
        <taxon>Pseudomonadota</taxon>
        <taxon>Gammaproteobacteria</taxon>
        <taxon>Moraxellales</taxon>
        <taxon>Moraxellaceae</taxon>
        <taxon>Acinetobacter</taxon>
        <taxon>Acinetobacter calcoaceticus/baumannii complex</taxon>
    </lineage>
</organism>
<gene>
    <name evidence="1" type="ORF">WP2W18E11_28660</name>
</gene>
<protein>
    <submittedName>
        <fullName evidence="1">Uncharacterized protein</fullName>
    </submittedName>
</protein>
<dbReference type="RefSeq" id="WP_182918117.1">
    <property type="nucleotide sequence ID" value="NZ_AP021936.1"/>
</dbReference>
<dbReference type="Proteomes" id="UP000515758">
    <property type="component" value="Chromosome"/>
</dbReference>
<reference evidence="1 2" key="1">
    <citation type="submission" date="2019-12" db="EMBL/GenBank/DDBJ databases">
        <title>complete genome sequences of Acinetobacter pittii str. WP2-W18-ESBL-11 isolated from wastewater treatment plant effluent.</title>
        <authorList>
            <person name="Sekizuka T."/>
            <person name="Itokawa K."/>
            <person name="Yatsu K."/>
            <person name="Inamine Y."/>
            <person name="Kuroda M."/>
        </authorList>
    </citation>
    <scope>NUCLEOTIDE SEQUENCE [LARGE SCALE GENOMIC DNA]</scope>
    <source>
        <strain evidence="1 2">WP2-W18-ESBL-11</strain>
    </source>
</reference>
<name>A0A6S4UMI5_ACIPI</name>
<evidence type="ECO:0000313" key="2">
    <source>
        <dbReference type="Proteomes" id="UP000515758"/>
    </source>
</evidence>
<evidence type="ECO:0000313" key="1">
    <source>
        <dbReference type="EMBL" id="BBQ49868.1"/>
    </source>
</evidence>